<accession>A0ACC1QMT3</accession>
<dbReference type="EMBL" id="JANAKD010001151">
    <property type="protein sequence ID" value="KAJ3482746.1"/>
    <property type="molecule type" value="Genomic_DNA"/>
</dbReference>
<name>A0ACC1QMT3_9HYPO</name>
<evidence type="ECO:0000313" key="1">
    <source>
        <dbReference type="EMBL" id="KAJ3482746.1"/>
    </source>
</evidence>
<gene>
    <name evidence="1" type="ORF">NLG97_g7487</name>
</gene>
<keyword evidence="2" id="KW-1185">Reference proteome</keyword>
<protein>
    <submittedName>
        <fullName evidence="1">Uncharacterized protein</fullName>
    </submittedName>
</protein>
<dbReference type="Proteomes" id="UP001148737">
    <property type="component" value="Unassembled WGS sequence"/>
</dbReference>
<proteinExistence type="predicted"/>
<sequence length="69" mass="7120">MPATAKRLRDDTNNTDGDDMGTKLSPALKALINAPFAKPGPCPAPSKMRDVYARIGQDAAEGDGDGSCG</sequence>
<organism evidence="1 2">
    <name type="scientific">Lecanicillium saksenae</name>
    <dbReference type="NCBI Taxonomy" id="468837"/>
    <lineage>
        <taxon>Eukaryota</taxon>
        <taxon>Fungi</taxon>
        <taxon>Dikarya</taxon>
        <taxon>Ascomycota</taxon>
        <taxon>Pezizomycotina</taxon>
        <taxon>Sordariomycetes</taxon>
        <taxon>Hypocreomycetidae</taxon>
        <taxon>Hypocreales</taxon>
        <taxon>Cordycipitaceae</taxon>
        <taxon>Lecanicillium</taxon>
    </lineage>
</organism>
<reference evidence="1" key="1">
    <citation type="submission" date="2022-07" db="EMBL/GenBank/DDBJ databases">
        <title>Genome Sequence of Lecanicillium saksenae.</title>
        <authorList>
            <person name="Buettner E."/>
        </authorList>
    </citation>
    <scope>NUCLEOTIDE SEQUENCE</scope>
    <source>
        <strain evidence="1">VT-O1</strain>
    </source>
</reference>
<evidence type="ECO:0000313" key="2">
    <source>
        <dbReference type="Proteomes" id="UP001148737"/>
    </source>
</evidence>
<comment type="caution">
    <text evidence="1">The sequence shown here is derived from an EMBL/GenBank/DDBJ whole genome shotgun (WGS) entry which is preliminary data.</text>
</comment>